<evidence type="ECO:0000256" key="1">
    <source>
        <dbReference type="SAM" id="MobiDB-lite"/>
    </source>
</evidence>
<feature type="region of interest" description="Disordered" evidence="1">
    <location>
        <begin position="133"/>
        <end position="464"/>
    </location>
</feature>
<dbReference type="InterPro" id="IPR058933">
    <property type="entry name" value="YMC020W-like_ab_hydrolase"/>
</dbReference>
<proteinExistence type="predicted"/>
<feature type="compositionally biased region" description="Low complexity" evidence="1">
    <location>
        <begin position="1274"/>
        <end position="1288"/>
    </location>
</feature>
<dbReference type="EMBL" id="JBBXJM010000001">
    <property type="protein sequence ID" value="KAL1412606.1"/>
    <property type="molecule type" value="Genomic_DNA"/>
</dbReference>
<feature type="compositionally biased region" description="Low complexity" evidence="1">
    <location>
        <begin position="37"/>
        <end position="48"/>
    </location>
</feature>
<feature type="compositionally biased region" description="Low complexity" evidence="1">
    <location>
        <begin position="16"/>
        <end position="30"/>
    </location>
</feature>
<feature type="compositionally biased region" description="Low complexity" evidence="1">
    <location>
        <begin position="225"/>
        <end position="250"/>
    </location>
</feature>
<feature type="compositionally biased region" description="Low complexity" evidence="1">
    <location>
        <begin position="653"/>
        <end position="677"/>
    </location>
</feature>
<dbReference type="Pfam" id="PF26147">
    <property type="entry name" value="AB_HYDROLASE_YMC0-YMC35"/>
    <property type="match status" value="2"/>
</dbReference>
<reference evidence="3 4" key="1">
    <citation type="submission" date="2023-08" db="EMBL/GenBank/DDBJ databases">
        <title>Annotated Genome Sequence of Vanrija albida AlHP1.</title>
        <authorList>
            <person name="Herzog R."/>
        </authorList>
    </citation>
    <scope>NUCLEOTIDE SEQUENCE [LARGE SCALE GENOMIC DNA]</scope>
    <source>
        <strain evidence="3 4">AlHP1</strain>
    </source>
</reference>
<dbReference type="PANTHER" id="PTHR47349:SF1">
    <property type="entry name" value="AER328WP"/>
    <property type="match status" value="1"/>
</dbReference>
<dbReference type="InterPro" id="IPR058934">
    <property type="entry name" value="YMC020W-like"/>
</dbReference>
<evidence type="ECO:0000259" key="2">
    <source>
        <dbReference type="Pfam" id="PF26147"/>
    </source>
</evidence>
<accession>A0ABR3QDZ8</accession>
<feature type="compositionally biased region" description="Low complexity" evidence="1">
    <location>
        <begin position="351"/>
        <end position="384"/>
    </location>
</feature>
<feature type="compositionally biased region" description="Low complexity" evidence="1">
    <location>
        <begin position="744"/>
        <end position="760"/>
    </location>
</feature>
<feature type="compositionally biased region" description="Basic and acidic residues" evidence="1">
    <location>
        <begin position="629"/>
        <end position="642"/>
    </location>
</feature>
<feature type="domain" description="YMC020W-like alpha/beta hydrolase" evidence="2">
    <location>
        <begin position="857"/>
        <end position="979"/>
    </location>
</feature>
<dbReference type="PANTHER" id="PTHR47349">
    <property type="entry name" value="CHROMOSOME 8, WHOLE GENOME SHOTGUN SEQUENCE"/>
    <property type="match status" value="1"/>
</dbReference>
<feature type="domain" description="YMC020W-like alpha/beta hydrolase" evidence="2">
    <location>
        <begin position="1022"/>
        <end position="1224"/>
    </location>
</feature>
<protein>
    <recommendedName>
        <fullName evidence="2">YMC020W-like alpha/beta hydrolase domain-containing protein</fullName>
    </recommendedName>
</protein>
<feature type="compositionally biased region" description="Polar residues" evidence="1">
    <location>
        <begin position="618"/>
        <end position="627"/>
    </location>
</feature>
<feature type="compositionally biased region" description="Basic and acidic residues" evidence="1">
    <location>
        <begin position="214"/>
        <end position="224"/>
    </location>
</feature>
<evidence type="ECO:0000313" key="3">
    <source>
        <dbReference type="EMBL" id="KAL1412606.1"/>
    </source>
</evidence>
<gene>
    <name evidence="3" type="ORF">Q8F55_000353</name>
</gene>
<feature type="compositionally biased region" description="Pro residues" evidence="1">
    <location>
        <begin position="761"/>
        <end position="770"/>
    </location>
</feature>
<evidence type="ECO:0000313" key="4">
    <source>
        <dbReference type="Proteomes" id="UP001565368"/>
    </source>
</evidence>
<comment type="caution">
    <text evidence="3">The sequence shown here is derived from an EMBL/GenBank/DDBJ whole genome shotgun (WGS) entry which is preliminary data.</text>
</comment>
<feature type="region of interest" description="Disordered" evidence="1">
    <location>
        <begin position="817"/>
        <end position="851"/>
    </location>
</feature>
<dbReference type="Proteomes" id="UP001565368">
    <property type="component" value="Unassembled WGS sequence"/>
</dbReference>
<dbReference type="GeneID" id="95981396"/>
<name>A0ABR3QDZ8_9TREE</name>
<keyword evidence="4" id="KW-1185">Reference proteome</keyword>
<feature type="compositionally biased region" description="Basic residues" evidence="1">
    <location>
        <begin position="1"/>
        <end position="11"/>
    </location>
</feature>
<feature type="compositionally biased region" description="Polar residues" evidence="1">
    <location>
        <begin position="693"/>
        <end position="709"/>
    </location>
</feature>
<sequence>MSHRLHQRQHRAQSNASTTSAAPTTSSSLSRPPPALRAPAASRLTPRASHPHVSLVFARGDAAVPAGPPSLRRIANGASPSEEALSRQLDRDGAGERLGLRSRRSSTATLASVRTEYNVSVVALGVTSPAVLEEEEPVAGPSRPAAGGSSRHSRSTSPAPSLPGLPIEQFHSLLPRPPHASHSGTSTPQRRLNPKSSSTWRRWNQPSPSFPKARSRDTSRDRRGSAASHQPDTAPAAAATAAACDTAPGDNHPETTLAGSVAPAVPTDQPPTLPPATASLKPQDKPQDVAPQPSMNETEVEATAYADPPLDSSDSSAPETPIASANDAPPQKRGWMSSWWGSSEPAPAPAPAAKVVEATPLTTEPEVLEEAVTPVPAPASAAASLNGSAHSPTKVKANASEDTNSSGKRRKLSSNLVQEPARPPSVATVADVPAEPSSPLAPTEASNSPRTSHDGALVTRDEATTETTVNAVAVASQASQTGWGSYLVSFVYSSSSQQATTKAPSIKAPSTREPSSTSSTHHFVEPTDPVTDQKPVHSVELAQPVPSVEKAQPTQPSAQLVEPPTPRPTPQPTAVTSDADTAEPSTQITSPSPPQPKLATSSGSTGWLHYLAFRASQKKITGSTVGSDRNGRRSGETVREEVMDLDGDPDFPPAEAAPATAPATASTATAQPVQALLPPAPITTGKDAKSDPKTSNGSATVKSANSTQRLTHKRSQNLTPNAPARRQSNASSSASIPPMPPSPRTTASGAAHQPVKSSTSLPPPPKPPSRQPNLVIPSFGSTFDRPPRSFLPRQRNTGAGVAASTWRAFGAVSSYVIGDKTEPPEETRGKKEGRDVGRDLPRRVGLLGTGSPDDGWKNVKRIAVIGVHGWFPARMLNTVIGEPTGTSVKFATMMGEAVKQFFQEHNVDENDIRLTLIPLEGEGTIEHRVDKLYKAYLSNPAWINDVRRADAVMFAAHSQGCIVTTHLISRMIAQGHIRTPLNKDAIARCEWAFGPIAIVPDEASRKGRKLAERLSGAEGGRQKVAMLAMCGVHLGPLYSISTSNVIQPYLQWFENAAARELFEFQDSNSAVSVAYQRALSMILENEVKILLLSSINDQVVPIYGASFSTANHPNLLRALFVDGASYSASDFMTNLICFAFMLRNAGIDDQRLVEHLSEATAGSLTGVGHSSPYEELACYRLAVDYLFYSGPAAHPLPPLEIEPFAARDARNDFELPWIMRAIVDSPEVKDLFPEELKDLRDSILAWKPATKILREIKKRLEPMAGRQRLRPLATSNSSTSLSSMTEATPKPTSKVPPSRLRPSE</sequence>
<feature type="region of interest" description="Disordered" evidence="1">
    <location>
        <begin position="1264"/>
        <end position="1304"/>
    </location>
</feature>
<feature type="compositionally biased region" description="Low complexity" evidence="1">
    <location>
        <begin position="722"/>
        <end position="736"/>
    </location>
</feature>
<feature type="compositionally biased region" description="Low complexity" evidence="1">
    <location>
        <begin position="304"/>
        <end position="318"/>
    </location>
</feature>
<feature type="region of interest" description="Disordered" evidence="1">
    <location>
        <begin position="616"/>
        <end position="796"/>
    </location>
</feature>
<feature type="compositionally biased region" description="Basic and acidic residues" evidence="1">
    <location>
        <begin position="819"/>
        <end position="842"/>
    </location>
</feature>
<feature type="region of interest" description="Disordered" evidence="1">
    <location>
        <begin position="497"/>
        <end position="603"/>
    </location>
</feature>
<feature type="region of interest" description="Disordered" evidence="1">
    <location>
        <begin position="1"/>
        <end position="48"/>
    </location>
</feature>
<feature type="compositionally biased region" description="Polar residues" evidence="1">
    <location>
        <begin position="182"/>
        <end position="207"/>
    </location>
</feature>
<dbReference type="RefSeq" id="XP_069212550.1">
    <property type="nucleotide sequence ID" value="XM_069349006.1"/>
</dbReference>
<organism evidence="3 4">
    <name type="scientific">Vanrija albida</name>
    <dbReference type="NCBI Taxonomy" id="181172"/>
    <lineage>
        <taxon>Eukaryota</taxon>
        <taxon>Fungi</taxon>
        <taxon>Dikarya</taxon>
        <taxon>Basidiomycota</taxon>
        <taxon>Agaricomycotina</taxon>
        <taxon>Tremellomycetes</taxon>
        <taxon>Trichosporonales</taxon>
        <taxon>Trichosporonaceae</taxon>
        <taxon>Vanrija</taxon>
    </lineage>
</organism>